<gene>
    <name evidence="2" type="ORF">NCTC13028_02375</name>
    <name evidence="1" type="ORF">SAMN05216497_101297</name>
</gene>
<dbReference type="GeneID" id="79382746"/>
<evidence type="ECO:0000313" key="3">
    <source>
        <dbReference type="Proteomes" id="UP000198811"/>
    </source>
</evidence>
<dbReference type="RefSeq" id="WP_257451705.1">
    <property type="nucleotide sequence ID" value="NZ_CP173238.1"/>
</dbReference>
<evidence type="ECO:0000313" key="2">
    <source>
        <dbReference type="EMBL" id="SQB36144.1"/>
    </source>
</evidence>
<proteinExistence type="predicted"/>
<name>A0A239ZHZ5_CLOCO</name>
<evidence type="ECO:0000313" key="1">
    <source>
        <dbReference type="EMBL" id="SDK86001.1"/>
    </source>
</evidence>
<dbReference type="EMBL" id="FNGL01000001">
    <property type="protein sequence ID" value="SDK86001.1"/>
    <property type="molecule type" value="Genomic_DNA"/>
</dbReference>
<reference evidence="1 3" key="1">
    <citation type="submission" date="2016-10" db="EMBL/GenBank/DDBJ databases">
        <authorList>
            <person name="Varghese N."/>
            <person name="Submissions S."/>
        </authorList>
    </citation>
    <scope>NUCLEOTIDE SEQUENCE [LARGE SCALE GENOMIC DNA]</scope>
    <source>
        <strain evidence="1 3">NLAE-zl-C224</strain>
    </source>
</reference>
<protein>
    <submittedName>
        <fullName evidence="2">Uncharacterized protein</fullName>
    </submittedName>
</protein>
<evidence type="ECO:0000313" key="4">
    <source>
        <dbReference type="Proteomes" id="UP000250223"/>
    </source>
</evidence>
<dbReference type="AlphaFoldDB" id="A0A239ZHZ5"/>
<dbReference type="EMBL" id="UAWC01000026">
    <property type="protein sequence ID" value="SQB36144.1"/>
    <property type="molecule type" value="Genomic_DNA"/>
</dbReference>
<dbReference type="Proteomes" id="UP000198811">
    <property type="component" value="Unassembled WGS sequence"/>
</dbReference>
<dbReference type="Proteomes" id="UP000250223">
    <property type="component" value="Unassembled WGS sequence"/>
</dbReference>
<sequence length="42" mass="4887">MNNEKVFKITEDVIEECLKESIEAPKKENKECNSNKNYIALV</sequence>
<reference evidence="2 4" key="2">
    <citation type="submission" date="2018-06" db="EMBL/GenBank/DDBJ databases">
        <authorList>
            <consortium name="Pathogen Informatics"/>
            <person name="Doyle S."/>
        </authorList>
    </citation>
    <scope>NUCLEOTIDE SEQUENCE [LARGE SCALE GENOMIC DNA]</scope>
    <source>
        <strain evidence="2 4">NCTC13028</strain>
    </source>
</reference>
<accession>A0A239ZHZ5</accession>
<organism evidence="2 4">
    <name type="scientific">Clostridium cochlearium</name>
    <dbReference type="NCBI Taxonomy" id="1494"/>
    <lineage>
        <taxon>Bacteria</taxon>
        <taxon>Bacillati</taxon>
        <taxon>Bacillota</taxon>
        <taxon>Clostridia</taxon>
        <taxon>Eubacteriales</taxon>
        <taxon>Clostridiaceae</taxon>
        <taxon>Clostridium</taxon>
    </lineage>
</organism>
<keyword evidence="3" id="KW-1185">Reference proteome</keyword>